<dbReference type="Gene3D" id="3.40.630.30">
    <property type="match status" value="2"/>
</dbReference>
<evidence type="ECO:0000256" key="2">
    <source>
        <dbReference type="ARBA" id="ARBA00022679"/>
    </source>
</evidence>
<organism evidence="8 9">
    <name type="scientific">Gardnerella piotii</name>
    <dbReference type="NCBI Taxonomy" id="2792977"/>
    <lineage>
        <taxon>Bacteria</taxon>
        <taxon>Bacillati</taxon>
        <taxon>Actinomycetota</taxon>
        <taxon>Actinomycetes</taxon>
        <taxon>Bifidobacteriales</taxon>
        <taxon>Bifidobacteriaceae</taxon>
        <taxon>Gardnerella</taxon>
    </lineage>
</organism>
<dbReference type="InterPro" id="IPR003447">
    <property type="entry name" value="FEMABX"/>
</dbReference>
<keyword evidence="4" id="KW-0573">Peptidoglycan synthesis</keyword>
<dbReference type="Proteomes" id="UP000257886">
    <property type="component" value="Unassembled WGS sequence"/>
</dbReference>
<accession>A0ABU5MRP9</accession>
<dbReference type="RefSeq" id="WP_116438638.1">
    <property type="nucleotide sequence ID" value="NZ_NNRR02000001.1"/>
</dbReference>
<proteinExistence type="inferred from homology"/>
<dbReference type="PROSITE" id="PS51191">
    <property type="entry name" value="FEMABX"/>
    <property type="match status" value="1"/>
</dbReference>
<keyword evidence="5" id="KW-0012">Acyltransferase</keyword>
<feature type="region of interest" description="Disordered" evidence="7">
    <location>
        <begin position="340"/>
        <end position="362"/>
    </location>
</feature>
<keyword evidence="6" id="KW-0961">Cell wall biogenesis/degradation</keyword>
<dbReference type="InterPro" id="IPR016181">
    <property type="entry name" value="Acyl_CoA_acyltransferase"/>
</dbReference>
<dbReference type="InterPro" id="IPR050644">
    <property type="entry name" value="PG_Glycine_Bridge_Synth"/>
</dbReference>
<keyword evidence="2" id="KW-0808">Transferase</keyword>
<keyword evidence="9" id="KW-1185">Reference proteome</keyword>
<evidence type="ECO:0000256" key="4">
    <source>
        <dbReference type="ARBA" id="ARBA00022984"/>
    </source>
</evidence>
<comment type="similarity">
    <text evidence="1">Belongs to the FemABX family.</text>
</comment>
<keyword evidence="3" id="KW-0133">Cell shape</keyword>
<evidence type="ECO:0000256" key="7">
    <source>
        <dbReference type="SAM" id="MobiDB-lite"/>
    </source>
</evidence>
<evidence type="ECO:0000256" key="6">
    <source>
        <dbReference type="ARBA" id="ARBA00023316"/>
    </source>
</evidence>
<dbReference type="EMBL" id="NNRR02000001">
    <property type="protein sequence ID" value="MDZ7545070.1"/>
    <property type="molecule type" value="Genomic_DNA"/>
</dbReference>
<gene>
    <name evidence="8" type="ORF">CG393_005285</name>
</gene>
<sequence>MPILDKNDSAKVKEYEDFVKNSPYTNAMQDMAWAKVKNNWSSEYVYLEENGKITAAVSILGIKAVDDKTLFYAPRGPVCDFYDVETTKKLINEAKPLFEKYNAFLLRMDPCVQTDEALIEKYRAAGYTFRGQGFHPKSYSNPLHEIMLKVEGKTEEELMAGFSTLTRRHIRAGIKAGVVTRWSRSEEDLKTFYELTKIMANRHGIKYRPFEYFERLLAAYPQIEICTCEYEGEPVASMLSFPYKDTLWYIYGATQTMHGKVAPGYTCIWNLILRTKELGLKWFNMGGTYSLSMDEGLYFFKNGFCRANDPFTWIGELDVVVDQDAYKKFVGRWDDLPEAKSDADKADAASAGEAAGESAKAE</sequence>
<protein>
    <submittedName>
        <fullName evidence="8">Aminoacyltransferase</fullName>
    </submittedName>
</protein>
<dbReference type="PANTHER" id="PTHR36174:SF1">
    <property type="entry name" value="LIPID II:GLYCINE GLYCYLTRANSFERASE"/>
    <property type="match status" value="1"/>
</dbReference>
<name>A0ABU5MRP9_9BIFI</name>
<dbReference type="Pfam" id="PF02388">
    <property type="entry name" value="FemAB"/>
    <property type="match status" value="2"/>
</dbReference>
<evidence type="ECO:0000256" key="5">
    <source>
        <dbReference type="ARBA" id="ARBA00023315"/>
    </source>
</evidence>
<evidence type="ECO:0000256" key="3">
    <source>
        <dbReference type="ARBA" id="ARBA00022960"/>
    </source>
</evidence>
<evidence type="ECO:0000256" key="1">
    <source>
        <dbReference type="ARBA" id="ARBA00009943"/>
    </source>
</evidence>
<feature type="compositionally biased region" description="Low complexity" evidence="7">
    <location>
        <begin position="348"/>
        <end position="362"/>
    </location>
</feature>
<evidence type="ECO:0000313" key="8">
    <source>
        <dbReference type="EMBL" id="MDZ7545070.1"/>
    </source>
</evidence>
<evidence type="ECO:0000313" key="9">
    <source>
        <dbReference type="Proteomes" id="UP000257886"/>
    </source>
</evidence>
<dbReference type="PANTHER" id="PTHR36174">
    <property type="entry name" value="LIPID II:GLYCINE GLYCYLTRANSFERASE"/>
    <property type="match status" value="1"/>
</dbReference>
<comment type="caution">
    <text evidence="8">The sequence shown here is derived from an EMBL/GenBank/DDBJ whole genome shotgun (WGS) entry which is preliminary data.</text>
</comment>
<dbReference type="SUPFAM" id="SSF55729">
    <property type="entry name" value="Acyl-CoA N-acyltransferases (Nat)"/>
    <property type="match status" value="2"/>
</dbReference>
<reference evidence="8 9" key="1">
    <citation type="journal article" date="2021" name="Microb. Ecol.">
        <title>A Generalist Lifestyle Allows Rare Gardnerella spp. to Persist at Low Levels in the Vaginal Microbiome.</title>
        <authorList>
            <person name="Khan S."/>
            <person name="Vancuren S.J."/>
            <person name="Hill J.E."/>
        </authorList>
    </citation>
    <scope>NUCLEOTIDE SEQUENCE [LARGE SCALE GENOMIC DNA]</scope>
    <source>
        <strain evidence="8 9">GH020</strain>
    </source>
</reference>